<keyword evidence="3" id="KW-1133">Transmembrane helix</keyword>
<keyword evidence="3" id="KW-0812">Transmembrane</keyword>
<dbReference type="NCBIfam" id="TIGR00696">
    <property type="entry name" value="wecG_tagA_cpsF"/>
    <property type="match status" value="1"/>
</dbReference>
<dbReference type="RefSeq" id="WP_237378204.1">
    <property type="nucleotide sequence ID" value="NZ_CP071793.1"/>
</dbReference>
<sequence length="459" mass="51867">MVQFASQSEIMGASFNKFRVVVSRLRFRTVGLLSRVVDWVVSLLLLLLLWPLWLAHYLLAKLKGHDWLVWREVMGRGARTFKLAEATQLPGGLLVRLFNSPIVAKSPHLWAVWRGDMSLVGPAPLEPGQARQLPTRFLRRLDARPGLVHSYFIKSRTNIAFASEAELAVEDTERADLKTQMGKAARAVPAALLGTAPEDKVEAPDTLDMFGLQMTNKTLPEALDQIIDHCRVGKHERIAFVNPDCINISIREADYREILERSDYIFPDGIGLQVACKLLRTQMKDNLNGTDLFPALCERIQGTEIGIYLFGAQPGVVDAMVENLNAAYTDLRICGYRHGFVEPENMPAVVEEINASGAHILLVAMGVPRQERWIDTHWPNLTVNLAMGVGGLFDFVSGRIPRAPIWMRELGLEWLFRLIQEPGRLWKRYVIGNFVFLWHVMRFGKHPEKLPHAKAKIDQ</sequence>
<evidence type="ECO:0000256" key="3">
    <source>
        <dbReference type="SAM" id="Phobius"/>
    </source>
</evidence>
<reference evidence="5" key="1">
    <citation type="submission" date="2021-03" db="EMBL/GenBank/DDBJ databases">
        <title>Acanthopleuribacteraceae sp. M133.</title>
        <authorList>
            <person name="Wang G."/>
        </authorList>
    </citation>
    <scope>NUCLEOTIDE SEQUENCE</scope>
    <source>
        <strain evidence="5">M133</strain>
    </source>
</reference>
<dbReference type="CDD" id="cd06533">
    <property type="entry name" value="Glyco_transf_WecG_TagA"/>
    <property type="match status" value="1"/>
</dbReference>
<keyword evidence="3" id="KW-0472">Membrane</keyword>
<gene>
    <name evidence="5" type="ORF">J3U87_23450</name>
</gene>
<proteinExistence type="predicted"/>
<dbReference type="InterPro" id="IPR003362">
    <property type="entry name" value="Bact_transf"/>
</dbReference>
<organism evidence="5 6">
    <name type="scientific">Sulfidibacter corallicola</name>
    <dbReference type="NCBI Taxonomy" id="2818388"/>
    <lineage>
        <taxon>Bacteria</taxon>
        <taxon>Pseudomonadati</taxon>
        <taxon>Acidobacteriota</taxon>
        <taxon>Holophagae</taxon>
        <taxon>Acanthopleuribacterales</taxon>
        <taxon>Acanthopleuribacteraceae</taxon>
        <taxon>Sulfidibacter</taxon>
    </lineage>
</organism>
<feature type="transmembrane region" description="Helical" evidence="3">
    <location>
        <begin position="39"/>
        <end position="59"/>
    </location>
</feature>
<dbReference type="PANTHER" id="PTHR34136:SF1">
    <property type="entry name" value="UDP-N-ACETYL-D-MANNOSAMINURONIC ACID TRANSFERASE"/>
    <property type="match status" value="1"/>
</dbReference>
<dbReference type="Proteomes" id="UP000663929">
    <property type="component" value="Chromosome"/>
</dbReference>
<evidence type="ECO:0000256" key="2">
    <source>
        <dbReference type="ARBA" id="ARBA00022679"/>
    </source>
</evidence>
<dbReference type="Pfam" id="PF02397">
    <property type="entry name" value="Bac_transf"/>
    <property type="match status" value="1"/>
</dbReference>
<evidence type="ECO:0000256" key="1">
    <source>
        <dbReference type="ARBA" id="ARBA00022676"/>
    </source>
</evidence>
<dbReference type="KEGG" id="scor:J3U87_23450"/>
<dbReference type="AlphaFoldDB" id="A0A8A4TG96"/>
<protein>
    <submittedName>
        <fullName evidence="5">WecB/TagA/CpsF family glycosyltransferase</fullName>
    </submittedName>
</protein>
<evidence type="ECO:0000259" key="4">
    <source>
        <dbReference type="Pfam" id="PF02397"/>
    </source>
</evidence>
<keyword evidence="6" id="KW-1185">Reference proteome</keyword>
<dbReference type="Pfam" id="PF03808">
    <property type="entry name" value="Glyco_tran_WecG"/>
    <property type="match status" value="1"/>
</dbReference>
<feature type="domain" description="Bacterial sugar transferase" evidence="4">
    <location>
        <begin position="107"/>
        <end position="176"/>
    </location>
</feature>
<evidence type="ECO:0000313" key="5">
    <source>
        <dbReference type="EMBL" id="QTD48547.1"/>
    </source>
</evidence>
<accession>A0A8A4TG96</accession>
<dbReference type="GO" id="GO:0016758">
    <property type="term" value="F:hexosyltransferase activity"/>
    <property type="evidence" value="ECO:0007669"/>
    <property type="project" value="TreeGrafter"/>
</dbReference>
<keyword evidence="1" id="KW-0328">Glycosyltransferase</keyword>
<evidence type="ECO:0000313" key="6">
    <source>
        <dbReference type="Proteomes" id="UP000663929"/>
    </source>
</evidence>
<dbReference type="PANTHER" id="PTHR34136">
    <property type="match status" value="1"/>
</dbReference>
<dbReference type="EMBL" id="CP071793">
    <property type="protein sequence ID" value="QTD48547.1"/>
    <property type="molecule type" value="Genomic_DNA"/>
</dbReference>
<keyword evidence="2" id="KW-0808">Transferase</keyword>
<name>A0A8A4TG96_SULCO</name>
<dbReference type="InterPro" id="IPR004629">
    <property type="entry name" value="WecG_TagA_CpsF"/>
</dbReference>